<dbReference type="Pfam" id="PF00685">
    <property type="entry name" value="Sulfotransfer_1"/>
    <property type="match status" value="1"/>
</dbReference>
<dbReference type="GO" id="GO:0008146">
    <property type="term" value="F:sulfotransferase activity"/>
    <property type="evidence" value="ECO:0007669"/>
    <property type="project" value="InterPro"/>
</dbReference>
<dbReference type="GeneTree" id="ENSGT00940000164900"/>
<evidence type="ECO:0000256" key="1">
    <source>
        <dbReference type="ARBA" id="ARBA00005771"/>
    </source>
</evidence>
<organism evidence="6 7">
    <name type="scientific">Chelonoidis abingdonii</name>
    <name type="common">Abingdon island giant tortoise</name>
    <name type="synonym">Testudo abingdonii</name>
    <dbReference type="NCBI Taxonomy" id="106734"/>
    <lineage>
        <taxon>Eukaryota</taxon>
        <taxon>Metazoa</taxon>
        <taxon>Chordata</taxon>
        <taxon>Craniata</taxon>
        <taxon>Vertebrata</taxon>
        <taxon>Euteleostomi</taxon>
        <taxon>Archelosauria</taxon>
        <taxon>Testudinata</taxon>
        <taxon>Testudines</taxon>
        <taxon>Cryptodira</taxon>
        <taxon>Durocryptodira</taxon>
        <taxon>Testudinoidea</taxon>
        <taxon>Testudinidae</taxon>
        <taxon>Chelonoidis</taxon>
    </lineage>
</organism>
<dbReference type="Gene3D" id="3.40.50.300">
    <property type="entry name" value="P-loop containing nucleotide triphosphate hydrolases"/>
    <property type="match status" value="1"/>
</dbReference>
<dbReference type="PANTHER" id="PTHR11783">
    <property type="entry name" value="SULFOTRANSFERASE SULT"/>
    <property type="match status" value="1"/>
</dbReference>
<keyword evidence="7" id="KW-1185">Reference proteome</keyword>
<dbReference type="InterPro" id="IPR027417">
    <property type="entry name" value="P-loop_NTPase"/>
</dbReference>
<protein>
    <recommendedName>
        <fullName evidence="3">Sulfotransferase</fullName>
        <ecNumber evidence="3">2.8.2.-</ecNumber>
    </recommendedName>
</protein>
<dbReference type="OMA" id="ANVHTVE"/>
<feature type="region of interest" description="Disordered" evidence="4">
    <location>
        <begin position="298"/>
        <end position="340"/>
    </location>
</feature>
<evidence type="ECO:0000259" key="5">
    <source>
        <dbReference type="Pfam" id="PF00685"/>
    </source>
</evidence>
<dbReference type="EC" id="2.8.2.-" evidence="3"/>
<name>A0A8C0GUX7_CHEAB</name>
<dbReference type="InterPro" id="IPR000863">
    <property type="entry name" value="Sulfotransferase_dom"/>
</dbReference>
<feature type="domain" description="Sulfotransferase" evidence="5">
    <location>
        <begin position="83"/>
        <end position="304"/>
    </location>
</feature>
<evidence type="ECO:0000313" key="7">
    <source>
        <dbReference type="Proteomes" id="UP000694404"/>
    </source>
</evidence>
<accession>A0A8C0GUX7</accession>
<reference evidence="6" key="2">
    <citation type="submission" date="2025-09" db="UniProtKB">
        <authorList>
            <consortium name="Ensembl"/>
        </authorList>
    </citation>
    <scope>IDENTIFICATION</scope>
</reference>
<evidence type="ECO:0000256" key="2">
    <source>
        <dbReference type="ARBA" id="ARBA00022679"/>
    </source>
</evidence>
<reference evidence="6" key="1">
    <citation type="submission" date="2025-08" db="UniProtKB">
        <authorList>
            <consortium name="Ensembl"/>
        </authorList>
    </citation>
    <scope>IDENTIFICATION</scope>
</reference>
<dbReference type="AlphaFoldDB" id="A0A8C0GUX7"/>
<proteinExistence type="inferred from homology"/>
<feature type="compositionally biased region" description="Low complexity" evidence="4">
    <location>
        <begin position="323"/>
        <end position="332"/>
    </location>
</feature>
<evidence type="ECO:0000256" key="4">
    <source>
        <dbReference type="SAM" id="MobiDB-lite"/>
    </source>
</evidence>
<dbReference type="Proteomes" id="UP000694404">
    <property type="component" value="Unplaced"/>
</dbReference>
<feature type="region of interest" description="Disordered" evidence="4">
    <location>
        <begin position="1"/>
        <end position="61"/>
    </location>
</feature>
<comment type="similarity">
    <text evidence="1 3">Belongs to the sulfotransferase 1 family.</text>
</comment>
<dbReference type="SUPFAM" id="SSF52540">
    <property type="entry name" value="P-loop containing nucleoside triphosphate hydrolases"/>
    <property type="match status" value="1"/>
</dbReference>
<sequence length="340" mass="38018">GAAGKAWHKPSVWGTVPPRGLRASPTAHSSPLSGAHRQAQPAPRPHSISRAFSPPSGRFPAQQPQTLVQGLFATPQLHHSPPGTTWMQELLTLIHSDGDPRLAQSVPSWERVPWLEQTTAAGFLENRPCPWLISSHLPCSLFPISFHGSNAKVRGTPRTSVSLYHYSKMASFLEFQEDLGEFVELFSAGKGTSWWFPHIKGWLGLRDRLNFLLLTYEEMHQDLRGSVERICWFLGKQLDVRALDGVVKNTSFQAMKQNKMCNYRLPHPLHSLLPAGVPGDWKGHFRMAQSQAFDQLDQEQMQDVSVRFPWDEPPRRAPPQRCRSPSPGEGSPRPSPEAAG</sequence>
<dbReference type="Ensembl" id="ENSCABT00000015929.1">
    <property type="protein sequence ID" value="ENSCABP00000014536.1"/>
    <property type="gene ID" value="ENSCABG00000010853.1"/>
</dbReference>
<keyword evidence="2 3" id="KW-0808">Transferase</keyword>
<evidence type="ECO:0000313" key="6">
    <source>
        <dbReference type="Ensembl" id="ENSCABP00000014536.1"/>
    </source>
</evidence>
<evidence type="ECO:0000256" key="3">
    <source>
        <dbReference type="RuleBase" id="RU361155"/>
    </source>
</evidence>